<feature type="domain" description="RRM" evidence="4">
    <location>
        <begin position="137"/>
        <end position="219"/>
    </location>
</feature>
<dbReference type="PANTHER" id="PTHR24012">
    <property type="entry name" value="RNA BINDING PROTEIN"/>
    <property type="match status" value="1"/>
</dbReference>
<dbReference type="Proteomes" id="UP000515154">
    <property type="component" value="Unplaced"/>
</dbReference>
<dbReference type="InterPro" id="IPR012677">
    <property type="entry name" value="Nucleotide-bd_a/b_plait_sf"/>
</dbReference>
<evidence type="ECO:0000256" key="1">
    <source>
        <dbReference type="ARBA" id="ARBA00022737"/>
    </source>
</evidence>
<keyword evidence="2 3" id="KW-0694">RNA-binding</keyword>
<evidence type="ECO:0000259" key="4">
    <source>
        <dbReference type="PROSITE" id="PS50102"/>
    </source>
</evidence>
<evidence type="ECO:0000313" key="5">
    <source>
        <dbReference type="Proteomes" id="UP000515154"/>
    </source>
</evidence>
<name>A0A6P7U355_9MOLL</name>
<accession>A0A6P7U355</accession>
<proteinExistence type="predicted"/>
<reference evidence="6" key="1">
    <citation type="submission" date="2025-08" db="UniProtKB">
        <authorList>
            <consortium name="RefSeq"/>
        </authorList>
    </citation>
    <scope>IDENTIFICATION</scope>
</reference>
<dbReference type="SMART" id="SM00360">
    <property type="entry name" value="RRM"/>
    <property type="match status" value="1"/>
</dbReference>
<organism evidence="5 6">
    <name type="scientific">Octopus sinensis</name>
    <name type="common">East Asian common octopus</name>
    <dbReference type="NCBI Taxonomy" id="2607531"/>
    <lineage>
        <taxon>Eukaryota</taxon>
        <taxon>Metazoa</taxon>
        <taxon>Spiralia</taxon>
        <taxon>Lophotrochozoa</taxon>
        <taxon>Mollusca</taxon>
        <taxon>Cephalopoda</taxon>
        <taxon>Coleoidea</taxon>
        <taxon>Octopodiformes</taxon>
        <taxon>Octopoda</taxon>
        <taxon>Incirrata</taxon>
        <taxon>Octopodidae</taxon>
        <taxon>Octopus</taxon>
    </lineage>
</organism>
<dbReference type="KEGG" id="osn:115229801"/>
<dbReference type="GO" id="GO:0003723">
    <property type="term" value="F:RNA binding"/>
    <property type="evidence" value="ECO:0007669"/>
    <property type="project" value="UniProtKB-UniRule"/>
</dbReference>
<feature type="domain" description="RRM" evidence="4">
    <location>
        <begin position="1"/>
        <end position="54"/>
    </location>
</feature>
<dbReference type="Pfam" id="PF00076">
    <property type="entry name" value="RRM_1"/>
    <property type="match status" value="2"/>
</dbReference>
<protein>
    <submittedName>
        <fullName evidence="6">ELAV-like protein 2</fullName>
    </submittedName>
</protein>
<gene>
    <name evidence="6" type="primary">LOC115229801</name>
</gene>
<dbReference type="Gene3D" id="3.30.70.330">
    <property type="match status" value="2"/>
</dbReference>
<dbReference type="InterPro" id="IPR000504">
    <property type="entry name" value="RRM_dom"/>
</dbReference>
<keyword evidence="5" id="KW-1185">Reference proteome</keyword>
<dbReference type="SUPFAM" id="SSF54928">
    <property type="entry name" value="RNA-binding domain, RBD"/>
    <property type="match status" value="1"/>
</dbReference>
<evidence type="ECO:0000256" key="2">
    <source>
        <dbReference type="ARBA" id="ARBA00022884"/>
    </source>
</evidence>
<dbReference type="AlphaFoldDB" id="A0A6P7U355"/>
<dbReference type="PROSITE" id="PS50102">
    <property type="entry name" value="RRM"/>
    <property type="match status" value="2"/>
</dbReference>
<dbReference type="InterPro" id="IPR035979">
    <property type="entry name" value="RBD_domain_sf"/>
</dbReference>
<evidence type="ECO:0000256" key="3">
    <source>
        <dbReference type="PROSITE-ProRule" id="PRU00176"/>
    </source>
</evidence>
<sequence length="225" mass="24263">MSLKILSDANGQSKCSGMVRFSSRPCAENAINALNGRPMAGQDDKPLIVKYARPPAPRPVTFNPIMYGHHYPSQNISQPPPMLQPPPGSSSYPFRAPYPPSMHVMPPQYQQPVPPYRFNQIGEPSSGAPSPPVYSSACVYVSNLAADSTILQLFELFAPFGAITHVNVLPANMKNGHSSAIGFVNFVKMNEAFNAINALNRSAICAAPGKGLSVSFKLPITHNRS</sequence>
<dbReference type="RefSeq" id="XP_029655952.2">
    <property type="nucleotide sequence ID" value="XM_029800092.2"/>
</dbReference>
<keyword evidence="1" id="KW-0677">Repeat</keyword>
<evidence type="ECO:0000313" key="6">
    <source>
        <dbReference type="RefSeq" id="XP_029655952.2"/>
    </source>
</evidence>